<protein>
    <submittedName>
        <fullName evidence="2">Unannotated protein</fullName>
    </submittedName>
</protein>
<gene>
    <name evidence="2" type="ORF">UFOPK4354_00254</name>
</gene>
<evidence type="ECO:0000256" key="1">
    <source>
        <dbReference type="SAM" id="MobiDB-lite"/>
    </source>
</evidence>
<dbReference type="EMBL" id="CAFBQW010000016">
    <property type="protein sequence ID" value="CAB5061683.1"/>
    <property type="molecule type" value="Genomic_DNA"/>
</dbReference>
<proteinExistence type="predicted"/>
<sequence length="101" mass="10062">MENIGQPTTDSTSADLTAADVTGATDVPSTPDVPTAPDSAADQDELAALDQLEADLAAVEQAITTLEQISTDGSLGDSAASQIATAVPQGRFASAATSDQI</sequence>
<organism evidence="2">
    <name type="scientific">freshwater metagenome</name>
    <dbReference type="NCBI Taxonomy" id="449393"/>
    <lineage>
        <taxon>unclassified sequences</taxon>
        <taxon>metagenomes</taxon>
        <taxon>ecological metagenomes</taxon>
    </lineage>
</organism>
<evidence type="ECO:0000313" key="2">
    <source>
        <dbReference type="EMBL" id="CAB5061683.1"/>
    </source>
</evidence>
<accession>A0A6J7U6Y2</accession>
<name>A0A6J7U6Y2_9ZZZZ</name>
<feature type="region of interest" description="Disordered" evidence="1">
    <location>
        <begin position="1"/>
        <end position="41"/>
    </location>
</feature>
<reference evidence="2" key="1">
    <citation type="submission" date="2020-05" db="EMBL/GenBank/DDBJ databases">
        <authorList>
            <person name="Chiriac C."/>
            <person name="Salcher M."/>
            <person name="Ghai R."/>
            <person name="Kavagutti S V."/>
        </authorList>
    </citation>
    <scope>NUCLEOTIDE SEQUENCE</scope>
</reference>
<dbReference type="AlphaFoldDB" id="A0A6J7U6Y2"/>
<feature type="compositionally biased region" description="Low complexity" evidence="1">
    <location>
        <begin position="8"/>
        <end position="22"/>
    </location>
</feature>